<dbReference type="EMBL" id="KQ241747">
    <property type="protein sequence ID" value="KNC84690.1"/>
    <property type="molecule type" value="Genomic_DNA"/>
</dbReference>
<dbReference type="Proteomes" id="UP000054560">
    <property type="component" value="Unassembled WGS sequence"/>
</dbReference>
<reference evidence="2 3" key="1">
    <citation type="submission" date="2011-02" db="EMBL/GenBank/DDBJ databases">
        <title>The Genome Sequence of Sphaeroforma arctica JP610.</title>
        <authorList>
            <consortium name="The Broad Institute Genome Sequencing Platform"/>
            <person name="Russ C."/>
            <person name="Cuomo C."/>
            <person name="Young S.K."/>
            <person name="Zeng Q."/>
            <person name="Gargeya S."/>
            <person name="Alvarado L."/>
            <person name="Berlin A."/>
            <person name="Chapman S.B."/>
            <person name="Chen Z."/>
            <person name="Freedman E."/>
            <person name="Gellesch M."/>
            <person name="Goldberg J."/>
            <person name="Griggs A."/>
            <person name="Gujja S."/>
            <person name="Heilman E."/>
            <person name="Heiman D."/>
            <person name="Howarth C."/>
            <person name="Mehta T."/>
            <person name="Neiman D."/>
            <person name="Pearson M."/>
            <person name="Roberts A."/>
            <person name="Saif S."/>
            <person name="Shea T."/>
            <person name="Shenoy N."/>
            <person name="Sisk P."/>
            <person name="Stolte C."/>
            <person name="Sykes S."/>
            <person name="White J."/>
            <person name="Yandava C."/>
            <person name="Burger G."/>
            <person name="Gray M.W."/>
            <person name="Holland P.W.H."/>
            <person name="King N."/>
            <person name="Lang F.B.F."/>
            <person name="Roger A.J."/>
            <person name="Ruiz-Trillo I."/>
            <person name="Haas B."/>
            <person name="Nusbaum C."/>
            <person name="Birren B."/>
        </authorList>
    </citation>
    <scope>NUCLEOTIDE SEQUENCE [LARGE SCALE GENOMIC DNA]</scope>
    <source>
        <strain evidence="2 3">JP610</strain>
    </source>
</reference>
<dbReference type="RefSeq" id="XP_014158592.1">
    <property type="nucleotide sequence ID" value="XM_014303117.1"/>
</dbReference>
<dbReference type="AlphaFoldDB" id="A0A0L0G6P8"/>
<feature type="compositionally biased region" description="Polar residues" evidence="1">
    <location>
        <begin position="1"/>
        <end position="10"/>
    </location>
</feature>
<sequence length="187" mass="21201">MNSSATTPRNISPMPPAVPLPRPQPAYVEPHNIPLFSDTRRISLAERRNTPLLADRTHLRILSPPTSSTSDCRPTLLHFEDILREPHLILPPQVQLVEIDPLHPVRSFIPHQHQFLFTHHLNLPHLKRLFWHSAGGYVNPSSDADNLHSSIRSITQYHDSTSSLLDTVNLFDPKLPKSITQAQAQKK</sequence>
<evidence type="ECO:0000313" key="3">
    <source>
        <dbReference type="Proteomes" id="UP000054560"/>
    </source>
</evidence>
<gene>
    <name evidence="2" type="ORF">SARC_03095</name>
</gene>
<name>A0A0L0G6P8_9EUKA</name>
<organism evidence="2 3">
    <name type="scientific">Sphaeroforma arctica JP610</name>
    <dbReference type="NCBI Taxonomy" id="667725"/>
    <lineage>
        <taxon>Eukaryota</taxon>
        <taxon>Ichthyosporea</taxon>
        <taxon>Ichthyophonida</taxon>
        <taxon>Sphaeroforma</taxon>
    </lineage>
</organism>
<dbReference type="GeneID" id="25903599"/>
<protein>
    <submittedName>
        <fullName evidence="2">Uncharacterized protein</fullName>
    </submittedName>
</protein>
<evidence type="ECO:0000256" key="1">
    <source>
        <dbReference type="SAM" id="MobiDB-lite"/>
    </source>
</evidence>
<evidence type="ECO:0000313" key="2">
    <source>
        <dbReference type="EMBL" id="KNC84690.1"/>
    </source>
</evidence>
<feature type="compositionally biased region" description="Pro residues" evidence="1">
    <location>
        <begin position="13"/>
        <end position="22"/>
    </location>
</feature>
<keyword evidence="3" id="KW-1185">Reference proteome</keyword>
<feature type="region of interest" description="Disordered" evidence="1">
    <location>
        <begin position="1"/>
        <end position="22"/>
    </location>
</feature>
<accession>A0A0L0G6P8</accession>
<proteinExistence type="predicted"/>